<dbReference type="Proteomes" id="UP001177260">
    <property type="component" value="Unassembled WGS sequence"/>
</dbReference>
<name>A0ACC3AUP2_9EURO</name>
<reference evidence="1 2" key="1">
    <citation type="journal article" date="2023" name="ACS Omega">
        <title>Identification of the Neoaspergillic Acid Biosynthesis Gene Cluster by Establishing an In Vitro CRISPR-Ribonucleoprotein Genetic System in Aspergillus melleus.</title>
        <authorList>
            <person name="Yuan B."/>
            <person name="Grau M.F."/>
            <person name="Murata R.M."/>
            <person name="Torok T."/>
            <person name="Venkateswaran K."/>
            <person name="Stajich J.E."/>
            <person name="Wang C.C.C."/>
        </authorList>
    </citation>
    <scope>NUCLEOTIDE SEQUENCE [LARGE SCALE GENOMIC DNA]</scope>
    <source>
        <strain evidence="1 2">IMV 1140</strain>
    </source>
</reference>
<evidence type="ECO:0000313" key="2">
    <source>
        <dbReference type="Proteomes" id="UP001177260"/>
    </source>
</evidence>
<protein>
    <submittedName>
        <fullName evidence="1">Uncharacterized protein</fullName>
    </submittedName>
</protein>
<sequence length="305" mass="34347">MPASTGNPFDQLVLECQNDPTEIQSRYETHRRTRNERFNIALLSRDFNGWQTDEILQKLHAQETGGGSDGEDFVDPRHNLNISALPPQHIRDLVAEIQGDIRDVASSMWFTPADYLHMTTLEIAPGRTEEEIESLVARIQRTGALSELADYAFHHRTRLINPIISYDTSAMALSFVTAADDEYTYHHLRRDLCNSVAATGISPASRYVVPSAHITIARFITQEGFLREGSGTDAEGGVDEERVAELVERIEQTNEKLRKRYWSREKVGHAPAKGDWVVGQEQGLVFKKGRSWYGGGEKVFEGKGF</sequence>
<organism evidence="1 2">
    <name type="scientific">Aspergillus melleus</name>
    <dbReference type="NCBI Taxonomy" id="138277"/>
    <lineage>
        <taxon>Eukaryota</taxon>
        <taxon>Fungi</taxon>
        <taxon>Dikarya</taxon>
        <taxon>Ascomycota</taxon>
        <taxon>Pezizomycotina</taxon>
        <taxon>Eurotiomycetes</taxon>
        <taxon>Eurotiomycetidae</taxon>
        <taxon>Eurotiales</taxon>
        <taxon>Aspergillaceae</taxon>
        <taxon>Aspergillus</taxon>
        <taxon>Aspergillus subgen. Circumdati</taxon>
    </lineage>
</organism>
<keyword evidence="2" id="KW-1185">Reference proteome</keyword>
<gene>
    <name evidence="1" type="ORF">N8T08_009010</name>
</gene>
<evidence type="ECO:0000313" key="1">
    <source>
        <dbReference type="EMBL" id="KAK1141470.1"/>
    </source>
</evidence>
<comment type="caution">
    <text evidence="1">The sequence shown here is derived from an EMBL/GenBank/DDBJ whole genome shotgun (WGS) entry which is preliminary data.</text>
</comment>
<accession>A0ACC3AUP2</accession>
<dbReference type="EMBL" id="JAOPJF010000063">
    <property type="protein sequence ID" value="KAK1141470.1"/>
    <property type="molecule type" value="Genomic_DNA"/>
</dbReference>
<proteinExistence type="predicted"/>